<feature type="domain" description="LUD" evidence="1">
    <location>
        <begin position="114"/>
        <end position="214"/>
    </location>
</feature>
<dbReference type="PANTHER" id="PTHR43682">
    <property type="entry name" value="LACTATE UTILIZATION PROTEIN C"/>
    <property type="match status" value="1"/>
</dbReference>
<name>A0ABU4RYX8_9GAMM</name>
<dbReference type="InterPro" id="IPR024185">
    <property type="entry name" value="FTHF_cligase-like_sf"/>
</dbReference>
<dbReference type="RefSeq" id="WP_302722847.1">
    <property type="nucleotide sequence ID" value="NZ_JAULRU010000570.1"/>
</dbReference>
<proteinExistence type="predicted"/>
<dbReference type="SUPFAM" id="SSF100950">
    <property type="entry name" value="NagB/RpiA/CoA transferase-like"/>
    <property type="match status" value="1"/>
</dbReference>
<dbReference type="InterPro" id="IPR003741">
    <property type="entry name" value="LUD_dom"/>
</dbReference>
<reference evidence="2 3" key="1">
    <citation type="submission" date="2023-11" db="EMBL/GenBank/DDBJ databases">
        <title>Gilvimarinus fulvus sp. nov., isolated from the surface of Kelp.</title>
        <authorList>
            <person name="Sun Y.Y."/>
            <person name="Gong Y."/>
            <person name="Du Z.J."/>
        </authorList>
    </citation>
    <scope>NUCLEOTIDE SEQUENCE [LARGE SCALE GENOMIC DNA]</scope>
    <source>
        <strain evidence="2 3">SDUM040013</strain>
    </source>
</reference>
<dbReference type="Pfam" id="PF02589">
    <property type="entry name" value="LUD_dom"/>
    <property type="match status" value="1"/>
</dbReference>
<gene>
    <name evidence="2" type="ORF">SCD92_08800</name>
</gene>
<protein>
    <submittedName>
        <fullName evidence="2">LUD domain-containing protein</fullName>
    </submittedName>
</protein>
<dbReference type="Proteomes" id="UP001273505">
    <property type="component" value="Unassembled WGS sequence"/>
</dbReference>
<evidence type="ECO:0000313" key="3">
    <source>
        <dbReference type="Proteomes" id="UP001273505"/>
    </source>
</evidence>
<keyword evidence="3" id="KW-1185">Reference proteome</keyword>
<evidence type="ECO:0000259" key="1">
    <source>
        <dbReference type="Pfam" id="PF02589"/>
    </source>
</evidence>
<organism evidence="2 3">
    <name type="scientific">Gilvimarinus gilvus</name>
    <dbReference type="NCBI Taxonomy" id="3058038"/>
    <lineage>
        <taxon>Bacteria</taxon>
        <taxon>Pseudomonadati</taxon>
        <taxon>Pseudomonadota</taxon>
        <taxon>Gammaproteobacteria</taxon>
        <taxon>Cellvibrionales</taxon>
        <taxon>Cellvibrionaceae</taxon>
        <taxon>Gilvimarinus</taxon>
    </lineage>
</organism>
<dbReference type="Gene3D" id="3.40.50.10420">
    <property type="entry name" value="NagB/RpiA/CoA transferase-like"/>
    <property type="match status" value="1"/>
</dbReference>
<dbReference type="InterPro" id="IPR037171">
    <property type="entry name" value="NagB/RpiA_transferase-like"/>
</dbReference>
<sequence>MTDSRSRILDRIARHTGGEYDADSIEASFQALAQSQTVNSVQPEMGLTDPIATFIEEARRNGARVANLKSMDQVTQWLRDNARHTSTEVRFHLAPNIIDRSLDWSGLNTTEQTPAAAGSWGVVQAHTGIAETGTVMSLSNECPSGLLFLVERLVIVIARKDIVGYQEDAWQRLRACSALPRTVNWITGPSRTADIEQQIQIGAHGPREADYLIIDSP</sequence>
<dbReference type="PANTHER" id="PTHR43682:SF1">
    <property type="entry name" value="LACTATE UTILIZATION PROTEIN C"/>
    <property type="match status" value="1"/>
</dbReference>
<accession>A0ABU4RYX8</accession>
<dbReference type="EMBL" id="JAXAFO010000012">
    <property type="protein sequence ID" value="MDX6849456.1"/>
    <property type="molecule type" value="Genomic_DNA"/>
</dbReference>
<evidence type="ECO:0000313" key="2">
    <source>
        <dbReference type="EMBL" id="MDX6849456.1"/>
    </source>
</evidence>
<comment type="caution">
    <text evidence="2">The sequence shown here is derived from an EMBL/GenBank/DDBJ whole genome shotgun (WGS) entry which is preliminary data.</text>
</comment>